<gene>
    <name evidence="6" type="ORF">TUM4438_25200</name>
</gene>
<evidence type="ECO:0000256" key="2">
    <source>
        <dbReference type="ARBA" id="ARBA00023082"/>
    </source>
</evidence>
<dbReference type="PANTHER" id="PTHR43133:SF8">
    <property type="entry name" value="RNA POLYMERASE SIGMA FACTOR HI_1459-RELATED"/>
    <property type="match status" value="1"/>
</dbReference>
<evidence type="ECO:0000259" key="5">
    <source>
        <dbReference type="Pfam" id="PF04545"/>
    </source>
</evidence>
<dbReference type="Proteomes" id="UP000887104">
    <property type="component" value="Unassembled WGS sequence"/>
</dbReference>
<dbReference type="PANTHER" id="PTHR43133">
    <property type="entry name" value="RNA POLYMERASE ECF-TYPE SIGMA FACTO"/>
    <property type="match status" value="1"/>
</dbReference>
<name>A0ABQ4PHT3_9GAMM</name>
<dbReference type="Gene3D" id="1.10.10.10">
    <property type="entry name" value="Winged helix-like DNA-binding domain superfamily/Winged helix DNA-binding domain"/>
    <property type="match status" value="1"/>
</dbReference>
<dbReference type="InterPro" id="IPR039425">
    <property type="entry name" value="RNA_pol_sigma-70-like"/>
</dbReference>
<keyword evidence="7" id="KW-1185">Reference proteome</keyword>
<keyword evidence="4" id="KW-0804">Transcription</keyword>
<dbReference type="EMBL" id="BPEY01000043">
    <property type="protein sequence ID" value="GIU47122.1"/>
    <property type="molecule type" value="Genomic_DNA"/>
</dbReference>
<reference evidence="6" key="1">
    <citation type="submission" date="2021-05" db="EMBL/GenBank/DDBJ databases">
        <title>Molecular characterization for Shewanella algae harboring chromosomal blaOXA-55-like strains isolated from clinical and environment sample.</title>
        <authorList>
            <person name="Ohama Y."/>
            <person name="Aoki K."/>
            <person name="Harada S."/>
            <person name="Moriya K."/>
            <person name="Ishii Y."/>
            <person name="Tateda K."/>
        </authorList>
    </citation>
    <scope>NUCLEOTIDE SEQUENCE</scope>
    <source>
        <strain evidence="6">JCM 11563</strain>
    </source>
</reference>
<keyword evidence="3" id="KW-0238">DNA-binding</keyword>
<dbReference type="InterPro" id="IPR014284">
    <property type="entry name" value="RNA_pol_sigma-70_dom"/>
</dbReference>
<accession>A0ABQ4PHT3</accession>
<comment type="caution">
    <text evidence="6">The sequence shown here is derived from an EMBL/GenBank/DDBJ whole genome shotgun (WGS) entry which is preliminary data.</text>
</comment>
<dbReference type="SUPFAM" id="SSF88659">
    <property type="entry name" value="Sigma3 and sigma4 domains of RNA polymerase sigma factors"/>
    <property type="match status" value="1"/>
</dbReference>
<keyword evidence="1" id="KW-0805">Transcription regulation</keyword>
<protein>
    <recommendedName>
        <fullName evidence="5">RNA polymerase sigma-70 region 4 domain-containing protein</fullName>
    </recommendedName>
</protein>
<dbReference type="Pfam" id="PF04545">
    <property type="entry name" value="Sigma70_r4"/>
    <property type="match status" value="1"/>
</dbReference>
<evidence type="ECO:0000313" key="6">
    <source>
        <dbReference type="EMBL" id="GIU47122.1"/>
    </source>
</evidence>
<dbReference type="InterPro" id="IPR036388">
    <property type="entry name" value="WH-like_DNA-bd_sf"/>
</dbReference>
<keyword evidence="2" id="KW-0731">Sigma factor</keyword>
<organism evidence="6 7">
    <name type="scientific">Shewanella sairae</name>
    <dbReference type="NCBI Taxonomy" id="190310"/>
    <lineage>
        <taxon>Bacteria</taxon>
        <taxon>Pseudomonadati</taxon>
        <taxon>Pseudomonadota</taxon>
        <taxon>Gammaproteobacteria</taxon>
        <taxon>Alteromonadales</taxon>
        <taxon>Shewanellaceae</taxon>
        <taxon>Shewanella</taxon>
    </lineage>
</organism>
<dbReference type="NCBIfam" id="TIGR02937">
    <property type="entry name" value="sigma70-ECF"/>
    <property type="match status" value="1"/>
</dbReference>
<proteinExistence type="predicted"/>
<sequence>MRWQVLYMLKLQNRYRSMEDTEPLYSEDQLEQYDLAKAIAALPDIEGQVICLFYLAQLELNEVAAVLEIPTGTVKSRLFRARARLKQALQT</sequence>
<feature type="domain" description="RNA polymerase sigma-70 region 4" evidence="5">
    <location>
        <begin position="38"/>
        <end position="87"/>
    </location>
</feature>
<dbReference type="InterPro" id="IPR007630">
    <property type="entry name" value="RNA_pol_sigma70_r4"/>
</dbReference>
<dbReference type="InterPro" id="IPR013324">
    <property type="entry name" value="RNA_pol_sigma_r3/r4-like"/>
</dbReference>
<evidence type="ECO:0000313" key="7">
    <source>
        <dbReference type="Proteomes" id="UP000887104"/>
    </source>
</evidence>
<evidence type="ECO:0000256" key="3">
    <source>
        <dbReference type="ARBA" id="ARBA00023125"/>
    </source>
</evidence>
<evidence type="ECO:0000256" key="4">
    <source>
        <dbReference type="ARBA" id="ARBA00023163"/>
    </source>
</evidence>
<evidence type="ECO:0000256" key="1">
    <source>
        <dbReference type="ARBA" id="ARBA00023015"/>
    </source>
</evidence>
<dbReference type="CDD" id="cd06171">
    <property type="entry name" value="Sigma70_r4"/>
    <property type="match status" value="1"/>
</dbReference>